<evidence type="ECO:0000313" key="2">
    <source>
        <dbReference type="EMBL" id="DAD98284.1"/>
    </source>
</evidence>
<dbReference type="NCBIfam" id="TIGR01635">
    <property type="entry name" value="tail_comp_S"/>
    <property type="match status" value="1"/>
</dbReference>
<proteinExistence type="predicted"/>
<reference evidence="2" key="1">
    <citation type="journal article" date="2021" name="Proc. Natl. Acad. Sci. U.S.A.">
        <title>A Catalog of Tens of Thousands of Viruses from Human Metagenomes Reveals Hidden Associations with Chronic Diseases.</title>
        <authorList>
            <person name="Tisza M.J."/>
            <person name="Buck C.B."/>
        </authorList>
    </citation>
    <scope>NUCLEOTIDE SEQUENCE</scope>
    <source>
        <strain evidence="2">Ct5nJ10</strain>
    </source>
</reference>
<accession>A0A8S5NV68</accession>
<dbReference type="Pfam" id="PF05069">
    <property type="entry name" value="Phage_tail_S"/>
    <property type="match status" value="1"/>
</dbReference>
<name>A0A8S5NV68_9CAUD</name>
<evidence type="ECO:0000256" key="1">
    <source>
        <dbReference type="SAM" id="MobiDB-lite"/>
    </source>
</evidence>
<dbReference type="InterPro" id="IPR006522">
    <property type="entry name" value="Phage_virion_morphogenesis"/>
</dbReference>
<protein>
    <submittedName>
        <fullName evidence="2">Virion morphogenesis protein</fullName>
    </submittedName>
</protein>
<dbReference type="EMBL" id="BK015258">
    <property type="protein sequence ID" value="DAD98284.1"/>
    <property type="molecule type" value="Genomic_DNA"/>
</dbReference>
<organism evidence="2">
    <name type="scientific">Myoviridae sp. ct5nJ10</name>
    <dbReference type="NCBI Taxonomy" id="2825034"/>
    <lineage>
        <taxon>Viruses</taxon>
        <taxon>Duplodnaviria</taxon>
        <taxon>Heunggongvirae</taxon>
        <taxon>Uroviricota</taxon>
        <taxon>Caudoviricetes</taxon>
    </lineage>
</organism>
<sequence>MAAHNGVSLSWGGLDTALTHAAKKLGNTQALMDSVGEALVSGTLKRFDAEKDPEGQPWEPSGRAQEDGGKTLTNKGHLRDSIDKKATSDTVMVGSNLKYARIHQKGGTITPKKAKKLVFKGRGGKKVAVDQVTIPARPYLGISDEDMDDVKSTMTDFLAGVFKA</sequence>
<feature type="region of interest" description="Disordered" evidence="1">
    <location>
        <begin position="47"/>
        <end position="76"/>
    </location>
</feature>